<evidence type="ECO:0008006" key="4">
    <source>
        <dbReference type="Google" id="ProtNLM"/>
    </source>
</evidence>
<feature type="transmembrane region" description="Helical" evidence="1">
    <location>
        <begin position="42"/>
        <end position="61"/>
    </location>
</feature>
<sequence>MKHIHFNKLNRFQSIILLLIGLVLILIGFYKDYLGQGSLWTSTSTVIGYLFFGLHFSKMFWYKNYVEWNKKGVVYRIKTRFGKTLRFNQIGNVALKNNVLFVTLIDGSKTEIDLHEVFPEDQKKLQEIFTKKGQ</sequence>
<gene>
    <name evidence="2" type="ORF">ABXZ32_05780</name>
</gene>
<dbReference type="RefSeq" id="WP_354617721.1">
    <property type="nucleotide sequence ID" value="NZ_JBEWYP010000002.1"/>
</dbReference>
<evidence type="ECO:0000313" key="3">
    <source>
        <dbReference type="Proteomes" id="UP001549773"/>
    </source>
</evidence>
<keyword evidence="1" id="KW-0812">Transmembrane</keyword>
<keyword evidence="3" id="KW-1185">Reference proteome</keyword>
<evidence type="ECO:0000313" key="2">
    <source>
        <dbReference type="EMBL" id="MET7028893.1"/>
    </source>
</evidence>
<name>A0ABV2TUE2_9FLAO</name>
<organism evidence="2 3">
    <name type="scientific">Sediminicola luteus</name>
    <dbReference type="NCBI Taxonomy" id="319238"/>
    <lineage>
        <taxon>Bacteria</taxon>
        <taxon>Pseudomonadati</taxon>
        <taxon>Bacteroidota</taxon>
        <taxon>Flavobacteriia</taxon>
        <taxon>Flavobacteriales</taxon>
        <taxon>Flavobacteriaceae</taxon>
        <taxon>Sediminicola</taxon>
    </lineage>
</organism>
<accession>A0ABV2TUE2</accession>
<feature type="transmembrane region" description="Helical" evidence="1">
    <location>
        <begin position="12"/>
        <end position="30"/>
    </location>
</feature>
<dbReference type="EMBL" id="JBEWYP010000002">
    <property type="protein sequence ID" value="MET7028893.1"/>
    <property type="molecule type" value="Genomic_DNA"/>
</dbReference>
<proteinExistence type="predicted"/>
<evidence type="ECO:0000256" key="1">
    <source>
        <dbReference type="SAM" id="Phobius"/>
    </source>
</evidence>
<comment type="caution">
    <text evidence="2">The sequence shown here is derived from an EMBL/GenBank/DDBJ whole genome shotgun (WGS) entry which is preliminary data.</text>
</comment>
<reference evidence="2 3" key="1">
    <citation type="submission" date="2024-07" db="EMBL/GenBank/DDBJ databases">
        <title>The genome sequence of type strain Sediminicola luteus GDMCC 1.2596T.</title>
        <authorList>
            <person name="Liu Y."/>
        </authorList>
    </citation>
    <scope>NUCLEOTIDE SEQUENCE [LARGE SCALE GENOMIC DNA]</scope>
    <source>
        <strain evidence="2 3">GDMCC 1.2596</strain>
    </source>
</reference>
<protein>
    <recommendedName>
        <fullName evidence="4">DUF304 domain-containing protein</fullName>
    </recommendedName>
</protein>
<keyword evidence="1" id="KW-0472">Membrane</keyword>
<dbReference type="Proteomes" id="UP001549773">
    <property type="component" value="Unassembled WGS sequence"/>
</dbReference>
<keyword evidence="1" id="KW-1133">Transmembrane helix</keyword>